<keyword evidence="4" id="KW-0732">Signal</keyword>
<sequence length="374" mass="42297" precursor="true">MNYSGVFLFGVLLLLASCADQKANKQVTETYPVTSPIHIDTNTFIEYVADISAVRNIEIRAKAAGYLEKVHVDEGSYVTQGQLLFSINNREYSEALAKDRALLKMARAEAKNAELELTNTKMLLDKNVISHIEYEFAKNKLQIAKAKVEEMLAEEAHGIQMLSYAEIRAPFNGTISRLPHKIGSLIEDGTLLTDLSQNDEIFAYFNVSEKEYLDFMSKIARGNELDRQVQLVMANGELHKSDGLIEMVNGQIDPQTGNLAIRARFSNKGKILKHGASGKIRMQQEFRQALIIPQKATFEIQDKVFVYLLDRQGHVKTRRVEIKARIPHFYIISKGLHKNDVIIYEGIQSVSDGMKVKLEKIPLKRIIRELSTVN</sequence>
<comment type="similarity">
    <text evidence="2">Belongs to the membrane fusion protein (MFP) (TC 8.A.1) family.</text>
</comment>
<dbReference type="RefSeq" id="WP_013688592.1">
    <property type="nucleotide sequence ID" value="NC_015321.1"/>
</dbReference>
<dbReference type="EMBL" id="CP002542">
    <property type="protein sequence ID" value="AEA45834.1"/>
    <property type="molecule type" value="Genomic_DNA"/>
</dbReference>
<name>F2IH20_FLUTR</name>
<keyword evidence="3" id="KW-0175">Coiled coil</keyword>
<feature type="coiled-coil region" evidence="3">
    <location>
        <begin position="96"/>
        <end position="154"/>
    </location>
</feature>
<dbReference type="OrthoDB" id="9801814at2"/>
<dbReference type="NCBIfam" id="TIGR01730">
    <property type="entry name" value="RND_mfp"/>
    <property type="match status" value="1"/>
</dbReference>
<reference evidence="9" key="2">
    <citation type="submission" date="2011-02" db="EMBL/GenBank/DDBJ databases">
        <title>The complete genome of Fluviicola taffensis DSM 16823.</title>
        <authorList>
            <consortium name="US DOE Joint Genome Institute (JGI-PGF)"/>
            <person name="Lucas S."/>
            <person name="Copeland A."/>
            <person name="Lapidus A."/>
            <person name="Bruce D."/>
            <person name="Goodwin L."/>
            <person name="Pitluck S."/>
            <person name="Kyrpides N."/>
            <person name="Mavromatis K."/>
            <person name="Ivanova N."/>
            <person name="Mikhailova N."/>
            <person name="Pagani I."/>
            <person name="Chertkov O."/>
            <person name="Detter J.C."/>
            <person name="Han C."/>
            <person name="Tapia R."/>
            <person name="Land M."/>
            <person name="Hauser L."/>
            <person name="Markowitz V."/>
            <person name="Cheng J.-F."/>
            <person name="Hugenholtz P."/>
            <person name="Woyke T."/>
            <person name="Wu D."/>
            <person name="Tindall B."/>
            <person name="Pomrenke H.G."/>
            <person name="Brambilla E."/>
            <person name="Klenk H.-P."/>
            <person name="Eisen J.A."/>
        </authorList>
    </citation>
    <scope>NUCLEOTIDE SEQUENCE [LARGE SCALE GENOMIC DNA]</scope>
    <source>
        <strain evidence="9">DSM 16823 / RW262 / RW262</strain>
    </source>
</reference>
<dbReference type="Gene3D" id="1.10.287.470">
    <property type="entry name" value="Helix hairpin bin"/>
    <property type="match status" value="1"/>
</dbReference>
<dbReference type="GO" id="GO:0030313">
    <property type="term" value="C:cell envelope"/>
    <property type="evidence" value="ECO:0007669"/>
    <property type="project" value="UniProtKB-SubCell"/>
</dbReference>
<evidence type="ECO:0000256" key="3">
    <source>
        <dbReference type="SAM" id="Coils"/>
    </source>
</evidence>
<dbReference type="AlphaFoldDB" id="F2IH20"/>
<evidence type="ECO:0000259" key="5">
    <source>
        <dbReference type="Pfam" id="PF25917"/>
    </source>
</evidence>
<dbReference type="HOGENOM" id="CLU_018816_2_1_10"/>
<dbReference type="GO" id="GO:0005886">
    <property type="term" value="C:plasma membrane"/>
    <property type="evidence" value="ECO:0007669"/>
    <property type="project" value="TreeGrafter"/>
</dbReference>
<proteinExistence type="inferred from homology"/>
<dbReference type="SUPFAM" id="SSF111369">
    <property type="entry name" value="HlyD-like secretion proteins"/>
    <property type="match status" value="1"/>
</dbReference>
<comment type="subcellular location">
    <subcellularLocation>
        <location evidence="1">Cell envelope</location>
    </subcellularLocation>
</comment>
<dbReference type="InterPro" id="IPR058625">
    <property type="entry name" value="MdtA-like_BSH"/>
</dbReference>
<keyword evidence="9" id="KW-1185">Reference proteome</keyword>
<accession>F2IH20</accession>
<dbReference type="InterPro" id="IPR058626">
    <property type="entry name" value="MdtA-like_b-barrel"/>
</dbReference>
<dbReference type="Gene3D" id="2.40.30.170">
    <property type="match status" value="1"/>
</dbReference>
<organism evidence="8 9">
    <name type="scientific">Fluviicola taffensis (strain DSM 16823 / NCIMB 13979 / RW262)</name>
    <dbReference type="NCBI Taxonomy" id="755732"/>
    <lineage>
        <taxon>Bacteria</taxon>
        <taxon>Pseudomonadati</taxon>
        <taxon>Bacteroidota</taxon>
        <taxon>Flavobacteriia</taxon>
        <taxon>Flavobacteriales</taxon>
        <taxon>Crocinitomicaceae</taxon>
        <taxon>Fluviicola</taxon>
    </lineage>
</organism>
<feature type="domain" description="Multidrug resistance protein MdtA-like beta-barrel" evidence="6">
    <location>
        <begin position="204"/>
        <end position="284"/>
    </location>
</feature>
<dbReference type="Gene3D" id="2.40.420.20">
    <property type="match status" value="1"/>
</dbReference>
<dbReference type="InterPro" id="IPR006143">
    <property type="entry name" value="RND_pump_MFP"/>
</dbReference>
<dbReference type="Proteomes" id="UP000007463">
    <property type="component" value="Chromosome"/>
</dbReference>
<dbReference type="STRING" id="755732.Fluta_3868"/>
<feature type="domain" description="Multidrug resistance protein MdtA-like C-terminal permuted SH3" evidence="7">
    <location>
        <begin position="288"/>
        <end position="348"/>
    </location>
</feature>
<dbReference type="Pfam" id="PF25917">
    <property type="entry name" value="BSH_RND"/>
    <property type="match status" value="1"/>
</dbReference>
<dbReference type="Pfam" id="PF25967">
    <property type="entry name" value="RND-MFP_C"/>
    <property type="match status" value="1"/>
</dbReference>
<evidence type="ECO:0000256" key="2">
    <source>
        <dbReference type="ARBA" id="ARBA00009477"/>
    </source>
</evidence>
<evidence type="ECO:0000256" key="4">
    <source>
        <dbReference type="SAM" id="SignalP"/>
    </source>
</evidence>
<feature type="domain" description="Multidrug resistance protein MdtA-like barrel-sandwich hybrid" evidence="5">
    <location>
        <begin position="55"/>
        <end position="190"/>
    </location>
</feature>
<dbReference type="GO" id="GO:0022857">
    <property type="term" value="F:transmembrane transporter activity"/>
    <property type="evidence" value="ECO:0007669"/>
    <property type="project" value="InterPro"/>
</dbReference>
<dbReference type="KEGG" id="fte:Fluta_3868"/>
<evidence type="ECO:0000313" key="9">
    <source>
        <dbReference type="Proteomes" id="UP000007463"/>
    </source>
</evidence>
<reference evidence="8 9" key="1">
    <citation type="journal article" date="2011" name="Stand. Genomic Sci.">
        <title>Complete genome sequence of the gliding freshwater bacterium Fluviicola taffensis type strain (RW262).</title>
        <authorList>
            <person name="Woyke T."/>
            <person name="Chertkov O."/>
            <person name="Lapidus A."/>
            <person name="Nolan M."/>
            <person name="Lucas S."/>
            <person name="Del Rio T.G."/>
            <person name="Tice H."/>
            <person name="Cheng J.F."/>
            <person name="Tapia R."/>
            <person name="Han C."/>
            <person name="Goodwin L."/>
            <person name="Pitluck S."/>
            <person name="Liolios K."/>
            <person name="Pagani I."/>
            <person name="Ivanova N."/>
            <person name="Huntemann M."/>
            <person name="Mavromatis K."/>
            <person name="Mikhailova N."/>
            <person name="Pati A."/>
            <person name="Chen A."/>
            <person name="Palaniappan K."/>
            <person name="Land M."/>
            <person name="Hauser L."/>
            <person name="Brambilla E.M."/>
            <person name="Rohde M."/>
            <person name="Mwirichia R."/>
            <person name="Sikorski J."/>
            <person name="Tindall B.J."/>
            <person name="Goker M."/>
            <person name="Bristow J."/>
            <person name="Eisen J.A."/>
            <person name="Markowitz V."/>
            <person name="Hugenholtz P."/>
            <person name="Klenk H.P."/>
            <person name="Kyrpides N.C."/>
        </authorList>
    </citation>
    <scope>NUCLEOTIDE SEQUENCE [LARGE SCALE GENOMIC DNA]</scope>
    <source>
        <strain evidence="9">DSM 16823 / RW262 / RW262</strain>
    </source>
</reference>
<gene>
    <name evidence="8" type="ordered locus">Fluta_3868</name>
</gene>
<evidence type="ECO:0000259" key="6">
    <source>
        <dbReference type="Pfam" id="PF25944"/>
    </source>
</evidence>
<dbReference type="InterPro" id="IPR058627">
    <property type="entry name" value="MdtA-like_C"/>
</dbReference>
<dbReference type="Gene3D" id="2.40.50.100">
    <property type="match status" value="1"/>
</dbReference>
<evidence type="ECO:0000256" key="1">
    <source>
        <dbReference type="ARBA" id="ARBA00004196"/>
    </source>
</evidence>
<feature type="signal peptide" evidence="4">
    <location>
        <begin position="1"/>
        <end position="22"/>
    </location>
</feature>
<protein>
    <submittedName>
        <fullName evidence="8">Efflux transporter, RND family, MFP subunit</fullName>
    </submittedName>
</protein>
<dbReference type="PANTHER" id="PTHR30158">
    <property type="entry name" value="ACRA/E-RELATED COMPONENT OF DRUG EFFLUX TRANSPORTER"/>
    <property type="match status" value="1"/>
</dbReference>
<dbReference type="Pfam" id="PF25944">
    <property type="entry name" value="Beta-barrel_RND"/>
    <property type="match status" value="1"/>
</dbReference>
<evidence type="ECO:0000259" key="7">
    <source>
        <dbReference type="Pfam" id="PF25967"/>
    </source>
</evidence>
<dbReference type="GO" id="GO:0046677">
    <property type="term" value="P:response to antibiotic"/>
    <property type="evidence" value="ECO:0007669"/>
    <property type="project" value="TreeGrafter"/>
</dbReference>
<evidence type="ECO:0000313" key="8">
    <source>
        <dbReference type="EMBL" id="AEA45834.1"/>
    </source>
</evidence>
<dbReference type="eggNOG" id="COG0845">
    <property type="taxonomic scope" value="Bacteria"/>
</dbReference>
<dbReference type="PANTHER" id="PTHR30158:SF23">
    <property type="entry name" value="MULTIDRUG RESISTANCE PROTEIN MEXA"/>
    <property type="match status" value="1"/>
</dbReference>
<feature type="chain" id="PRO_5003283703" evidence="4">
    <location>
        <begin position="23"/>
        <end position="374"/>
    </location>
</feature>